<gene>
    <name evidence="2" type="ORF">O4328_21310</name>
    <name evidence="3" type="ORF">Q5707_22255</name>
</gene>
<name>A0AAX3Y5N6_RHOOP</name>
<feature type="region of interest" description="Disordered" evidence="1">
    <location>
        <begin position="1"/>
        <end position="35"/>
    </location>
</feature>
<evidence type="ECO:0000313" key="3">
    <source>
        <dbReference type="EMBL" id="WLF44660.1"/>
    </source>
</evidence>
<dbReference type="AlphaFoldDB" id="A0AAX3Y5N6"/>
<dbReference type="Proteomes" id="UP001231166">
    <property type="component" value="Chromosome"/>
</dbReference>
<evidence type="ECO:0000313" key="5">
    <source>
        <dbReference type="Proteomes" id="UP001231166"/>
    </source>
</evidence>
<reference evidence="2" key="1">
    <citation type="submission" date="2022-12" db="EMBL/GenBank/DDBJ databases">
        <authorList>
            <person name="Krivoruchko A.V."/>
            <person name="Elkin A."/>
        </authorList>
    </citation>
    <scope>NUCLEOTIDE SEQUENCE</scope>
    <source>
        <strain evidence="2">IEGM 249</strain>
    </source>
</reference>
<sequence>MKLPKGSLVRVHHDGHRDGEQLRQDRGQAGEQHRVDDDVAEPGFGVVVEAEDSAALVERAVDERLVEGRHDRGEDECGEDQQHGVLDDRVAADVAEFAVARASGLTRA</sequence>
<organism evidence="3 5">
    <name type="scientific">Rhodococcus opacus</name>
    <name type="common">Nocardia opaca</name>
    <dbReference type="NCBI Taxonomy" id="37919"/>
    <lineage>
        <taxon>Bacteria</taxon>
        <taxon>Bacillati</taxon>
        <taxon>Actinomycetota</taxon>
        <taxon>Actinomycetes</taxon>
        <taxon>Mycobacteriales</taxon>
        <taxon>Nocardiaceae</taxon>
        <taxon>Rhodococcus</taxon>
    </lineage>
</organism>
<proteinExistence type="predicted"/>
<evidence type="ECO:0000313" key="2">
    <source>
        <dbReference type="EMBL" id="MCZ4586196.1"/>
    </source>
</evidence>
<dbReference type="RefSeq" id="WP_005563933.1">
    <property type="nucleotide sequence ID" value="NZ_CAJUXZ010000001.1"/>
</dbReference>
<evidence type="ECO:0000256" key="1">
    <source>
        <dbReference type="SAM" id="MobiDB-lite"/>
    </source>
</evidence>
<feature type="compositionally biased region" description="Basic and acidic residues" evidence="1">
    <location>
        <begin position="11"/>
        <end position="35"/>
    </location>
</feature>
<protein>
    <submittedName>
        <fullName evidence="3">Uncharacterized protein</fullName>
    </submittedName>
</protein>
<dbReference type="EMBL" id="CP130953">
    <property type="protein sequence ID" value="WLF44660.1"/>
    <property type="molecule type" value="Genomic_DNA"/>
</dbReference>
<evidence type="ECO:0000313" key="4">
    <source>
        <dbReference type="Proteomes" id="UP001066327"/>
    </source>
</evidence>
<accession>A0AAX3Y5N6</accession>
<reference evidence="3" key="2">
    <citation type="submission" date="2023-07" db="EMBL/GenBank/DDBJ databases">
        <title>Genomic analysis of Rhodococcus opacus VOC-14 with glycol ethers degradation activity.</title>
        <authorList>
            <person name="Narkevich D.A."/>
            <person name="Hlushen A.M."/>
            <person name="Akhremchuk A.E."/>
            <person name="Sikolenko M.A."/>
            <person name="Valentovich L.N."/>
        </authorList>
    </citation>
    <scope>NUCLEOTIDE SEQUENCE</scope>
    <source>
        <strain evidence="3">VOC-14</strain>
    </source>
</reference>
<dbReference type="EMBL" id="JAPWIS010000011">
    <property type="protein sequence ID" value="MCZ4586196.1"/>
    <property type="molecule type" value="Genomic_DNA"/>
</dbReference>
<dbReference type="Proteomes" id="UP001066327">
    <property type="component" value="Unassembled WGS sequence"/>
</dbReference>
<keyword evidence="4" id="KW-1185">Reference proteome</keyword>